<keyword evidence="2" id="KW-1185">Reference proteome</keyword>
<protein>
    <submittedName>
        <fullName evidence="1">Uncharacterized protein</fullName>
    </submittedName>
</protein>
<organism evidence="1 2">
    <name type="scientific">Byssochlamys spectabilis (strain No. 5 / NBRC 109023)</name>
    <name type="common">Paecilomyces variotii</name>
    <dbReference type="NCBI Taxonomy" id="1356009"/>
    <lineage>
        <taxon>Eukaryota</taxon>
        <taxon>Fungi</taxon>
        <taxon>Dikarya</taxon>
        <taxon>Ascomycota</taxon>
        <taxon>Pezizomycotina</taxon>
        <taxon>Eurotiomycetes</taxon>
        <taxon>Eurotiomycetidae</taxon>
        <taxon>Eurotiales</taxon>
        <taxon>Thermoascaceae</taxon>
        <taxon>Paecilomyces</taxon>
    </lineage>
</organism>
<evidence type="ECO:0000313" key="1">
    <source>
        <dbReference type="EMBL" id="GAD93956.1"/>
    </source>
</evidence>
<reference evidence="2" key="1">
    <citation type="journal article" date="2014" name="Genome Announc.">
        <title>Draft genome sequence of the formaldehyde-resistant fungus Byssochlamys spectabilis No. 5 (anamorph Paecilomyces variotii No. 5) (NBRC109023).</title>
        <authorList>
            <person name="Oka T."/>
            <person name="Ekino K."/>
            <person name="Fukuda K."/>
            <person name="Nomura Y."/>
        </authorList>
    </citation>
    <scope>NUCLEOTIDE SEQUENCE [LARGE SCALE GENOMIC DNA]</scope>
    <source>
        <strain evidence="2">No. 5 / NBRC 109023</strain>
    </source>
</reference>
<dbReference type="EMBL" id="BAUL01000073">
    <property type="protein sequence ID" value="GAD93956.1"/>
    <property type="molecule type" value="Genomic_DNA"/>
</dbReference>
<dbReference type="Proteomes" id="UP000018001">
    <property type="component" value="Unassembled WGS sequence"/>
</dbReference>
<evidence type="ECO:0000313" key="2">
    <source>
        <dbReference type="Proteomes" id="UP000018001"/>
    </source>
</evidence>
<dbReference type="HOGENOM" id="CLU_096872_1_0_1"/>
<gene>
    <name evidence="1" type="ORF">PVAR5_2576</name>
</gene>
<proteinExistence type="predicted"/>
<dbReference type="OrthoDB" id="2544694at2759"/>
<dbReference type="PANTHER" id="PTHR37315">
    <property type="entry name" value="UPF0311 PROTEIN BLR7842"/>
    <property type="match status" value="1"/>
</dbReference>
<name>V5FW60_BYSSN</name>
<comment type="caution">
    <text evidence="1">The sequence shown here is derived from an EMBL/GenBank/DDBJ whole genome shotgun (WGS) entry which is preliminary data.</text>
</comment>
<dbReference type="InParanoid" id="V5FW60"/>
<dbReference type="InterPro" id="IPR020915">
    <property type="entry name" value="UPF0311"/>
</dbReference>
<dbReference type="AlphaFoldDB" id="V5FW60"/>
<dbReference type="Pfam" id="PF11578">
    <property type="entry name" value="DUF3237"/>
    <property type="match status" value="1"/>
</dbReference>
<dbReference type="PANTHER" id="PTHR37315:SF1">
    <property type="entry name" value="UPF0311 PROTEIN BLR7842"/>
    <property type="match status" value="1"/>
</dbReference>
<accession>V5FW60</accession>
<dbReference type="eggNOG" id="ENOG502S915">
    <property type="taxonomic scope" value="Eukaryota"/>
</dbReference>
<dbReference type="Gene3D" id="2.40.160.20">
    <property type="match status" value="1"/>
</dbReference>
<sequence length="167" mass="18089">MAAFPKTKPAFTVKAVIDEPYVVGSHHRKTSLAVVPITGGMVTAEPGFTPVLNATLVGTGNDYIHFDPDQTKLRLDAHSVLKTEDGALIYVHYKGIVNLTEGLGKILSGTSGDLETPYDSLTHLEFETGDEHYKELENGVYVSQGHFVSKTGDKTVLGYRVSQIIKG</sequence>